<keyword evidence="3" id="KW-1185">Reference proteome</keyword>
<feature type="transmembrane region" description="Helical" evidence="1">
    <location>
        <begin position="116"/>
        <end position="134"/>
    </location>
</feature>
<protein>
    <submittedName>
        <fullName evidence="2">Uncharacterized protein</fullName>
    </submittedName>
</protein>
<dbReference type="AlphaFoldDB" id="A0A5B8MMR3"/>
<evidence type="ECO:0000256" key="1">
    <source>
        <dbReference type="SAM" id="Phobius"/>
    </source>
</evidence>
<evidence type="ECO:0000313" key="2">
    <source>
        <dbReference type="EMBL" id="QDZ21793.1"/>
    </source>
</evidence>
<evidence type="ECO:0000313" key="3">
    <source>
        <dbReference type="Proteomes" id="UP000316726"/>
    </source>
</evidence>
<proteinExistence type="predicted"/>
<keyword evidence="1" id="KW-0812">Transmembrane</keyword>
<dbReference type="EMBL" id="CP031039">
    <property type="protein sequence ID" value="QDZ21793.1"/>
    <property type="molecule type" value="Genomic_DNA"/>
</dbReference>
<keyword evidence="1" id="KW-1133">Transmembrane helix</keyword>
<organism evidence="2 3">
    <name type="scientific">Chloropicon primus</name>
    <dbReference type="NCBI Taxonomy" id="1764295"/>
    <lineage>
        <taxon>Eukaryota</taxon>
        <taxon>Viridiplantae</taxon>
        <taxon>Chlorophyta</taxon>
        <taxon>Chloropicophyceae</taxon>
        <taxon>Chloropicales</taxon>
        <taxon>Chloropicaceae</taxon>
        <taxon>Chloropicon</taxon>
    </lineage>
</organism>
<sequence>MGVRSRALDQSICLSVAQEELAFAVAVAAETFLSARKKKELTGEDTNFFQPAVIVGVIAVSSGLVYTRNDLLGRVGLLFNSIAAFAVIGSYSKRFLEAPESSNEENEFPGPKGTPAFGIFMSLMAFLASTQALTRV</sequence>
<feature type="transmembrane region" description="Helical" evidence="1">
    <location>
        <begin position="48"/>
        <end position="66"/>
    </location>
</feature>
<dbReference type="Proteomes" id="UP000316726">
    <property type="component" value="Chromosome 6"/>
</dbReference>
<accession>A0A5B8MMR3</accession>
<keyword evidence="1" id="KW-0472">Membrane</keyword>
<name>A0A5B8MMR3_9CHLO</name>
<reference evidence="2 3" key="1">
    <citation type="submission" date="2018-07" db="EMBL/GenBank/DDBJ databases">
        <title>The complete nuclear genome of the prasinophyte Chloropicon primus (CCMP1205).</title>
        <authorList>
            <person name="Pombert J.-F."/>
            <person name="Otis C."/>
            <person name="Turmel M."/>
            <person name="Lemieux C."/>
        </authorList>
    </citation>
    <scope>NUCLEOTIDE SEQUENCE [LARGE SCALE GENOMIC DNA]</scope>
    <source>
        <strain evidence="2 3">CCMP1205</strain>
    </source>
</reference>
<gene>
    <name evidence="2" type="ORF">A3770_06p43110</name>
</gene>